<protein>
    <submittedName>
        <fullName evidence="1">Uncharacterized protein</fullName>
    </submittedName>
</protein>
<name>A0AAE1ECP5_9GAST</name>
<keyword evidence="2" id="KW-1185">Reference proteome</keyword>
<accession>A0AAE1ECP5</accession>
<dbReference type="EMBL" id="JAWDGP010000283">
    <property type="protein sequence ID" value="KAK3801870.1"/>
    <property type="molecule type" value="Genomic_DNA"/>
</dbReference>
<reference evidence="1" key="1">
    <citation type="journal article" date="2023" name="G3 (Bethesda)">
        <title>A reference genome for the long-term kleptoplast-retaining sea slug Elysia crispata morphotype clarki.</title>
        <authorList>
            <person name="Eastman K.E."/>
            <person name="Pendleton A.L."/>
            <person name="Shaikh M.A."/>
            <person name="Suttiyut T."/>
            <person name="Ogas R."/>
            <person name="Tomko P."/>
            <person name="Gavelis G."/>
            <person name="Widhalm J.R."/>
            <person name="Wisecaver J.H."/>
        </authorList>
    </citation>
    <scope>NUCLEOTIDE SEQUENCE</scope>
    <source>
        <strain evidence="1">ECLA1</strain>
    </source>
</reference>
<dbReference type="Proteomes" id="UP001283361">
    <property type="component" value="Unassembled WGS sequence"/>
</dbReference>
<evidence type="ECO:0000313" key="2">
    <source>
        <dbReference type="Proteomes" id="UP001283361"/>
    </source>
</evidence>
<proteinExistence type="predicted"/>
<gene>
    <name evidence="1" type="ORF">RRG08_048457</name>
</gene>
<sequence>MTHFITSKNLQMEEGGCTGEVCLWGVKHHFEDALSTDPHLVEYDSRAVWSSQGILFVFERIYLPYASVLRIPHGLRRILLTLGKVPPSSWCEQLSVCGSGRVYGIPCLERTGVGGKNTRFLKAKLKKASDCTLPLQS</sequence>
<organism evidence="1 2">
    <name type="scientific">Elysia crispata</name>
    <name type="common">lettuce slug</name>
    <dbReference type="NCBI Taxonomy" id="231223"/>
    <lineage>
        <taxon>Eukaryota</taxon>
        <taxon>Metazoa</taxon>
        <taxon>Spiralia</taxon>
        <taxon>Lophotrochozoa</taxon>
        <taxon>Mollusca</taxon>
        <taxon>Gastropoda</taxon>
        <taxon>Heterobranchia</taxon>
        <taxon>Euthyneura</taxon>
        <taxon>Panpulmonata</taxon>
        <taxon>Sacoglossa</taxon>
        <taxon>Placobranchoidea</taxon>
        <taxon>Plakobranchidae</taxon>
        <taxon>Elysia</taxon>
    </lineage>
</organism>
<comment type="caution">
    <text evidence="1">The sequence shown here is derived from an EMBL/GenBank/DDBJ whole genome shotgun (WGS) entry which is preliminary data.</text>
</comment>
<evidence type="ECO:0000313" key="1">
    <source>
        <dbReference type="EMBL" id="KAK3801870.1"/>
    </source>
</evidence>
<dbReference type="AlphaFoldDB" id="A0AAE1ECP5"/>